<reference evidence="1 2" key="1">
    <citation type="submission" date="2020-08" db="EMBL/GenBank/DDBJ databases">
        <title>Genome public.</title>
        <authorList>
            <person name="Liu C."/>
            <person name="Sun Q."/>
        </authorList>
    </citation>
    <scope>NUCLEOTIDE SEQUENCE [LARGE SCALE GENOMIC DNA]</scope>
    <source>
        <strain evidence="1 2">New-38</strain>
    </source>
</reference>
<comment type="caution">
    <text evidence="1">The sequence shown here is derived from an EMBL/GenBank/DDBJ whole genome shotgun (WGS) entry which is preliminary data.</text>
</comment>
<sequence>MNENEAKTLIERFAEKQQGGHFACPRCGKMAMDAESVTRNALSRRATVHICDACGTVEALEDMTGDRRPLTAWAIVSAPENWRMRRHYSAAAWAREQYTDRWNDCPYFRDMVERGEIPADYIGRRTVMIHAPIKGTVLLTEGYHFTVDDEEGRQYL</sequence>
<dbReference type="EMBL" id="JACOPR010000002">
    <property type="protein sequence ID" value="MBC5729799.1"/>
    <property type="molecule type" value="Genomic_DNA"/>
</dbReference>
<organism evidence="1 2">
    <name type="scientific">Pseudoflavonifractor hominis</name>
    <dbReference type="NCBI Taxonomy" id="2763059"/>
    <lineage>
        <taxon>Bacteria</taxon>
        <taxon>Bacillati</taxon>
        <taxon>Bacillota</taxon>
        <taxon>Clostridia</taxon>
        <taxon>Eubacteriales</taxon>
        <taxon>Oscillospiraceae</taxon>
        <taxon>Pseudoflavonifractor</taxon>
    </lineage>
</organism>
<protein>
    <submittedName>
        <fullName evidence="1">Uncharacterized protein</fullName>
    </submittedName>
</protein>
<dbReference type="RefSeq" id="WP_118729386.1">
    <property type="nucleotide sequence ID" value="NZ_JACOPR010000002.1"/>
</dbReference>
<evidence type="ECO:0000313" key="1">
    <source>
        <dbReference type="EMBL" id="MBC5729799.1"/>
    </source>
</evidence>
<proteinExistence type="predicted"/>
<name>A0ABR7HQK7_9FIRM</name>
<evidence type="ECO:0000313" key="2">
    <source>
        <dbReference type="Proteomes" id="UP000660021"/>
    </source>
</evidence>
<accession>A0ABR7HQK7</accession>
<keyword evidence="2" id="KW-1185">Reference proteome</keyword>
<dbReference type="Proteomes" id="UP000660021">
    <property type="component" value="Unassembled WGS sequence"/>
</dbReference>
<gene>
    <name evidence="1" type="ORF">H8S34_03000</name>
</gene>